<dbReference type="AlphaFoldDB" id="A0AAV5W1B4"/>
<organism evidence="1 2">
    <name type="scientific">Pristionchus fissidentatus</name>
    <dbReference type="NCBI Taxonomy" id="1538716"/>
    <lineage>
        <taxon>Eukaryota</taxon>
        <taxon>Metazoa</taxon>
        <taxon>Ecdysozoa</taxon>
        <taxon>Nematoda</taxon>
        <taxon>Chromadorea</taxon>
        <taxon>Rhabditida</taxon>
        <taxon>Rhabditina</taxon>
        <taxon>Diplogasteromorpha</taxon>
        <taxon>Diplogasteroidea</taxon>
        <taxon>Neodiplogasteridae</taxon>
        <taxon>Pristionchus</taxon>
    </lineage>
</organism>
<comment type="caution">
    <text evidence="1">The sequence shown here is derived from an EMBL/GenBank/DDBJ whole genome shotgun (WGS) entry which is preliminary data.</text>
</comment>
<protein>
    <submittedName>
        <fullName evidence="1">Uncharacterized protein</fullName>
    </submittedName>
</protein>
<name>A0AAV5W1B4_9BILA</name>
<dbReference type="EMBL" id="BTSY01000004">
    <property type="protein sequence ID" value="GMT25610.1"/>
    <property type="molecule type" value="Genomic_DNA"/>
</dbReference>
<keyword evidence="2" id="KW-1185">Reference proteome</keyword>
<sequence length="80" mass="9231">NVAQVYPLKEVLLADPTRIVHYISYLAGLSISQWSDFEMVWRKTKRGNKAFLPFRSYIQDKYGCDRDTSLPLFKDDSGGL</sequence>
<proteinExistence type="predicted"/>
<dbReference type="Proteomes" id="UP001432322">
    <property type="component" value="Unassembled WGS sequence"/>
</dbReference>
<reference evidence="1" key="1">
    <citation type="submission" date="2023-10" db="EMBL/GenBank/DDBJ databases">
        <title>Genome assembly of Pristionchus species.</title>
        <authorList>
            <person name="Yoshida K."/>
            <person name="Sommer R.J."/>
        </authorList>
    </citation>
    <scope>NUCLEOTIDE SEQUENCE</scope>
    <source>
        <strain evidence="1">RS5133</strain>
    </source>
</reference>
<evidence type="ECO:0000313" key="1">
    <source>
        <dbReference type="EMBL" id="GMT25610.1"/>
    </source>
</evidence>
<feature type="non-terminal residue" evidence="1">
    <location>
        <position position="80"/>
    </location>
</feature>
<evidence type="ECO:0000313" key="2">
    <source>
        <dbReference type="Proteomes" id="UP001432322"/>
    </source>
</evidence>
<feature type="non-terminal residue" evidence="1">
    <location>
        <position position="1"/>
    </location>
</feature>
<accession>A0AAV5W1B4</accession>
<gene>
    <name evidence="1" type="ORF">PFISCL1PPCAC_16907</name>
</gene>